<feature type="region of interest" description="Disordered" evidence="2">
    <location>
        <begin position="139"/>
        <end position="162"/>
    </location>
</feature>
<name>A0ABQ5EH10_9ASTR</name>
<dbReference type="EMBL" id="BQNB010016301">
    <property type="protein sequence ID" value="GJT50200.1"/>
    <property type="molecule type" value="Genomic_DNA"/>
</dbReference>
<dbReference type="InterPro" id="IPR001878">
    <property type="entry name" value="Znf_CCHC"/>
</dbReference>
<organism evidence="4 5">
    <name type="scientific">Tanacetum coccineum</name>
    <dbReference type="NCBI Taxonomy" id="301880"/>
    <lineage>
        <taxon>Eukaryota</taxon>
        <taxon>Viridiplantae</taxon>
        <taxon>Streptophyta</taxon>
        <taxon>Embryophyta</taxon>
        <taxon>Tracheophyta</taxon>
        <taxon>Spermatophyta</taxon>
        <taxon>Magnoliopsida</taxon>
        <taxon>eudicotyledons</taxon>
        <taxon>Gunneridae</taxon>
        <taxon>Pentapetalae</taxon>
        <taxon>asterids</taxon>
        <taxon>campanulids</taxon>
        <taxon>Asterales</taxon>
        <taxon>Asteraceae</taxon>
        <taxon>Asteroideae</taxon>
        <taxon>Anthemideae</taxon>
        <taxon>Anthemidinae</taxon>
        <taxon>Tanacetum</taxon>
    </lineage>
</organism>
<evidence type="ECO:0000313" key="5">
    <source>
        <dbReference type="Proteomes" id="UP001151760"/>
    </source>
</evidence>
<accession>A0ABQ5EH10</accession>
<reference evidence="4" key="1">
    <citation type="journal article" date="2022" name="Int. J. Mol. Sci.">
        <title>Draft Genome of Tanacetum Coccineum: Genomic Comparison of Closely Related Tanacetum-Family Plants.</title>
        <authorList>
            <person name="Yamashiro T."/>
            <person name="Shiraishi A."/>
            <person name="Nakayama K."/>
            <person name="Satake H."/>
        </authorList>
    </citation>
    <scope>NUCLEOTIDE SEQUENCE</scope>
</reference>
<keyword evidence="1" id="KW-0863">Zinc-finger</keyword>
<proteinExistence type="predicted"/>
<dbReference type="Proteomes" id="UP001151760">
    <property type="component" value="Unassembled WGS sequence"/>
</dbReference>
<gene>
    <name evidence="4" type="ORF">Tco_0976357</name>
</gene>
<evidence type="ECO:0000256" key="1">
    <source>
        <dbReference type="PROSITE-ProRule" id="PRU00047"/>
    </source>
</evidence>
<feature type="domain" description="CCHC-type" evidence="3">
    <location>
        <begin position="184"/>
        <end position="197"/>
    </location>
</feature>
<protein>
    <submittedName>
        <fullName evidence="4">Ribonuclease H-like domain-containing protein</fullName>
    </submittedName>
</protein>
<dbReference type="PROSITE" id="PS50158">
    <property type="entry name" value="ZF_CCHC"/>
    <property type="match status" value="1"/>
</dbReference>
<evidence type="ECO:0000259" key="3">
    <source>
        <dbReference type="PROSITE" id="PS50158"/>
    </source>
</evidence>
<keyword evidence="5" id="KW-1185">Reference proteome</keyword>
<evidence type="ECO:0000313" key="4">
    <source>
        <dbReference type="EMBL" id="GJT50200.1"/>
    </source>
</evidence>
<keyword evidence="1" id="KW-0479">Metal-binding</keyword>
<reference evidence="4" key="2">
    <citation type="submission" date="2022-01" db="EMBL/GenBank/DDBJ databases">
        <authorList>
            <person name="Yamashiro T."/>
            <person name="Shiraishi A."/>
            <person name="Satake H."/>
            <person name="Nakayama K."/>
        </authorList>
    </citation>
    <scope>NUCLEOTIDE SEQUENCE</scope>
</reference>
<sequence length="384" mass="43712">MKMILRKWDLKWPLSLLIEKLKKEKESNQIKIDNFENASKSLDKLTGSQISNNNREGVGYNAVLPPPTGLFAPPIINLFNSGLEEFQQPKFEGYRFKANKGVCEISSNEIKKTTDALIIEDWVSDCDEDDYEVMVLKSNNVQQKPKQANQPRKVSENPRNNRTNWNEIKTQKLGVGFQTTKKACFMCGSLNHLIKDCDFHDKKMVQKPVLNNVKKGTGQREVRPVWNNPMRIDHQNFSTSRRNFAPTSVFTKSGKVPISTARPNAFQKSHSLSRRPFYQQTALKNRNLNDKVNTAKVNSVNTTKGNKVTSVVREQGINAVKSSACWVWRPKIKADSSLELKGYLINNGYADLEKMMTTKLLAIPKATAMVKEFQIWVWGIEGLC</sequence>
<evidence type="ECO:0000256" key="2">
    <source>
        <dbReference type="SAM" id="MobiDB-lite"/>
    </source>
</evidence>
<keyword evidence="1" id="KW-0862">Zinc</keyword>
<comment type="caution">
    <text evidence="4">The sequence shown here is derived from an EMBL/GenBank/DDBJ whole genome shotgun (WGS) entry which is preliminary data.</text>
</comment>